<dbReference type="InterPro" id="IPR018996">
    <property type="entry name" value="Man1/Src1-like_C"/>
</dbReference>
<proteinExistence type="predicted"/>
<dbReference type="Gene3D" id="1.10.10.1180">
    <property type="entry name" value="MAN1, winged-helix domain"/>
    <property type="match status" value="1"/>
</dbReference>
<dbReference type="SUPFAM" id="SSF63451">
    <property type="entry name" value="LEM domain"/>
    <property type="match status" value="1"/>
</dbReference>
<evidence type="ECO:0000256" key="8">
    <source>
        <dbReference type="ARBA" id="ARBA00023136"/>
    </source>
</evidence>
<feature type="transmembrane region" description="Helical" evidence="14">
    <location>
        <begin position="488"/>
        <end position="510"/>
    </location>
</feature>
<keyword evidence="8 14" id="KW-0472">Membrane</keyword>
<dbReference type="Proteomes" id="UP001209878">
    <property type="component" value="Unassembled WGS sequence"/>
</dbReference>
<dbReference type="AlphaFoldDB" id="A0AAD9NYS0"/>
<feature type="domain" description="LEM" evidence="15">
    <location>
        <begin position="1"/>
        <end position="44"/>
    </location>
</feature>
<evidence type="ECO:0000256" key="7">
    <source>
        <dbReference type="ARBA" id="ARBA00022990"/>
    </source>
</evidence>
<keyword evidence="5 14" id="KW-0812">Transmembrane</keyword>
<dbReference type="InterPro" id="IPR012677">
    <property type="entry name" value="Nucleotide-bd_a/b_plait_sf"/>
</dbReference>
<feature type="region of interest" description="Disordered" evidence="13">
    <location>
        <begin position="276"/>
        <end position="317"/>
    </location>
</feature>
<dbReference type="InterPro" id="IPR011015">
    <property type="entry name" value="LEM/LEM-like_dom_sf"/>
</dbReference>
<feature type="compositionally biased region" description="Basic and acidic residues" evidence="13">
    <location>
        <begin position="116"/>
        <end position="130"/>
    </location>
</feature>
<keyword evidence="6 14" id="KW-1133">Transmembrane helix</keyword>
<dbReference type="SMART" id="SM00540">
    <property type="entry name" value="LEM"/>
    <property type="match status" value="1"/>
</dbReference>
<gene>
    <name evidence="16" type="ORF">NP493_249g07019</name>
</gene>
<evidence type="ECO:0000256" key="13">
    <source>
        <dbReference type="SAM" id="MobiDB-lite"/>
    </source>
</evidence>
<dbReference type="GO" id="GO:0005819">
    <property type="term" value="C:spindle"/>
    <property type="evidence" value="ECO:0007669"/>
    <property type="project" value="UniProtKB-SubCell"/>
</dbReference>
<feature type="transmembrane region" description="Helical" evidence="14">
    <location>
        <begin position="327"/>
        <end position="351"/>
    </location>
</feature>
<dbReference type="FunFam" id="3.30.70.330:FF:000176">
    <property type="entry name" value="Inner nuclear membrane protein Man1"/>
    <property type="match status" value="1"/>
</dbReference>
<comment type="caution">
    <text evidence="16">The sequence shown here is derived from an EMBL/GenBank/DDBJ whole genome shotgun (WGS) entry which is preliminary data.</text>
</comment>
<evidence type="ECO:0000256" key="14">
    <source>
        <dbReference type="SAM" id="Phobius"/>
    </source>
</evidence>
<evidence type="ECO:0000256" key="3">
    <source>
        <dbReference type="ARBA" id="ARBA00022490"/>
    </source>
</evidence>
<accession>A0AAD9NYS0</accession>
<sequence length="767" mass="84983">MAERLTDKELRKELAALGEVSVGPITDTTRPLYLRKLKSLRGNQKATASTPRRRFASKKLLGFSSDESGDDAPAPPAGGGGESAERGSTRRRAKASSAAPKTTTAANRHIPGKQHPRPESQSERIPRERPSPVQQLSRRSLRSTSRTVITAPELKKKSSPKIAPASEFGPLHSTAIDASISTSVTRHTINNDTFEFSDSDDLDVLGLEDSASGEDSDVGKFGSDTNNSSTHMVTTGINTSSWLDNTFGSLVTSFTGNNLNKSSRSVTGTTVYNRFTPQRSPISQNLRSASPSDGEPQRGINYEPSSAKTKAKPSKPVRMASESKQSFALHISTFLLILAVFFFIVLAFVYMNVTRSTPDVVSRKQLVCSSSGGVVSHDCSKAEGPMLLVKSIVNMLAIRAGHYDCGAEGVDRNMSLMEVEEELLKLHGPKAKNHLENAIKLIDQHPHWKIRLLNAPGDMSGKADTIVAMESELSNMSFLCRLKRSARFVVYVIVVAVIAAFVVTVVIAAMRYKWRERERKAQEVYKIVEQIIDILQKHCEENDGKDGMKPYLAIPHVRDMLIAPAERAQKQATWDKAVKFLSANESRVRVETQKIHGEEFAVWRWLQVGIVVQPVPNGSRVWQGQAFGEYRDTSLNAPPCSSTPCLKIRNMFDPDIEYGDDWHIYVQDAILEKCSSNHSILHIAVDRNSKEGCVYVKFATPESAGRAFKALHGWWFDGNLVTVKYLRLERYHERFPDSIGLLAYMQPSNSQKKSLSVPFHRSVLENS</sequence>
<evidence type="ECO:0000256" key="6">
    <source>
        <dbReference type="ARBA" id="ARBA00022989"/>
    </source>
</evidence>
<dbReference type="FunFam" id="1.10.10.1180:FF:000002">
    <property type="entry name" value="LEM domain-containing protein 2"/>
    <property type="match status" value="1"/>
</dbReference>
<evidence type="ECO:0000256" key="10">
    <source>
        <dbReference type="ARBA" id="ARBA00023242"/>
    </source>
</evidence>
<dbReference type="GO" id="GO:0031490">
    <property type="term" value="F:chromatin DNA binding"/>
    <property type="evidence" value="ECO:0007669"/>
    <property type="project" value="TreeGrafter"/>
</dbReference>
<keyword evidence="17" id="KW-1185">Reference proteome</keyword>
<dbReference type="CDD" id="cd12934">
    <property type="entry name" value="LEM"/>
    <property type="match status" value="1"/>
</dbReference>
<protein>
    <recommendedName>
        <fullName evidence="12">LEM domain-containing protein 2</fullName>
    </recommendedName>
</protein>
<dbReference type="Gene3D" id="3.30.70.330">
    <property type="match status" value="1"/>
</dbReference>
<dbReference type="GO" id="GO:0006998">
    <property type="term" value="P:nuclear envelope organization"/>
    <property type="evidence" value="ECO:0007669"/>
    <property type="project" value="TreeGrafter"/>
</dbReference>
<evidence type="ECO:0000313" key="16">
    <source>
        <dbReference type="EMBL" id="KAK2184900.1"/>
    </source>
</evidence>
<dbReference type="InterPro" id="IPR035979">
    <property type="entry name" value="RBD_domain_sf"/>
</dbReference>
<dbReference type="InterPro" id="IPR041885">
    <property type="entry name" value="MAN1_winged_helix_dom"/>
</dbReference>
<dbReference type="GO" id="GO:0030514">
    <property type="term" value="P:negative regulation of BMP signaling pathway"/>
    <property type="evidence" value="ECO:0007669"/>
    <property type="project" value="TreeGrafter"/>
</dbReference>
<dbReference type="PANTHER" id="PTHR13428">
    <property type="entry name" value="INNER NUCLEAR MEMBRANE PROTEIN MAN1 LEM DOMAIN CONTAINING PROTEIN"/>
    <property type="match status" value="1"/>
</dbReference>
<dbReference type="InterPro" id="IPR034394">
    <property type="entry name" value="Man1_RRM"/>
</dbReference>
<keyword evidence="7" id="KW-0007">Acetylation</keyword>
<dbReference type="FunFam" id="1.10.720.40:FF:000001">
    <property type="entry name" value="LEM domain containing 2, isoform CRA_a"/>
    <property type="match status" value="1"/>
</dbReference>
<evidence type="ECO:0000256" key="9">
    <source>
        <dbReference type="ARBA" id="ARBA00023212"/>
    </source>
</evidence>
<evidence type="ECO:0000259" key="15">
    <source>
        <dbReference type="PROSITE" id="PS50954"/>
    </source>
</evidence>
<feature type="compositionally biased region" description="Polar residues" evidence="13">
    <location>
        <begin position="41"/>
        <end position="50"/>
    </location>
</feature>
<dbReference type="PROSITE" id="PS50954">
    <property type="entry name" value="LEM"/>
    <property type="match status" value="1"/>
</dbReference>
<feature type="region of interest" description="Disordered" evidence="13">
    <location>
        <begin position="38"/>
        <end position="166"/>
    </location>
</feature>
<keyword evidence="9" id="KW-0206">Cytoskeleton</keyword>
<dbReference type="GO" id="GO:0005637">
    <property type="term" value="C:nuclear inner membrane"/>
    <property type="evidence" value="ECO:0007669"/>
    <property type="project" value="UniProtKB-SubCell"/>
</dbReference>
<dbReference type="Gene3D" id="1.10.720.40">
    <property type="match status" value="1"/>
</dbReference>
<evidence type="ECO:0000256" key="1">
    <source>
        <dbReference type="ARBA" id="ARBA00004186"/>
    </source>
</evidence>
<organism evidence="16 17">
    <name type="scientific">Ridgeia piscesae</name>
    <name type="common">Tubeworm</name>
    <dbReference type="NCBI Taxonomy" id="27915"/>
    <lineage>
        <taxon>Eukaryota</taxon>
        <taxon>Metazoa</taxon>
        <taxon>Spiralia</taxon>
        <taxon>Lophotrochozoa</taxon>
        <taxon>Annelida</taxon>
        <taxon>Polychaeta</taxon>
        <taxon>Sedentaria</taxon>
        <taxon>Canalipalpata</taxon>
        <taxon>Sabellida</taxon>
        <taxon>Siboglinidae</taxon>
        <taxon>Ridgeia</taxon>
    </lineage>
</organism>
<evidence type="ECO:0000256" key="4">
    <source>
        <dbReference type="ARBA" id="ARBA00022553"/>
    </source>
</evidence>
<evidence type="ECO:0000256" key="5">
    <source>
        <dbReference type="ARBA" id="ARBA00022692"/>
    </source>
</evidence>
<dbReference type="CDD" id="cd12286">
    <property type="entry name" value="RRM_Man1"/>
    <property type="match status" value="1"/>
</dbReference>
<comment type="subcellular location">
    <subcellularLocation>
        <location evidence="1">Cytoplasm</location>
        <location evidence="1">Cytoskeleton</location>
        <location evidence="1">Spindle</location>
    </subcellularLocation>
    <subcellularLocation>
        <location evidence="2">Nucleus inner membrane</location>
        <topology evidence="2">Multi-pass membrane protein</topology>
    </subcellularLocation>
</comment>
<dbReference type="InterPro" id="IPR003887">
    <property type="entry name" value="LEM_dom"/>
</dbReference>
<evidence type="ECO:0000313" key="17">
    <source>
        <dbReference type="Proteomes" id="UP001209878"/>
    </source>
</evidence>
<keyword evidence="3" id="KW-0963">Cytoplasm</keyword>
<feature type="compositionally biased region" description="Low complexity" evidence="13">
    <location>
        <begin position="95"/>
        <end position="106"/>
    </location>
</feature>
<comment type="subunit">
    <text evidence="11">Interacts (via N-terminus) with LMNA isoform C (via C-terminus) (in vitro). Interacts (via LEM domain) with BANF1. Interacts (via C-terminus) with CHMP7. Interacts (via N-terminus) with tubulin; the interaction causes microtubule bundling and stabilization (in vitro).</text>
</comment>
<evidence type="ECO:0000256" key="12">
    <source>
        <dbReference type="ARBA" id="ARBA00069076"/>
    </source>
</evidence>
<name>A0AAD9NYS0_RIDPI</name>
<keyword evidence="10" id="KW-0539">Nucleus</keyword>
<evidence type="ECO:0000256" key="11">
    <source>
        <dbReference type="ARBA" id="ARBA00063442"/>
    </source>
</evidence>
<dbReference type="InterPro" id="IPR052277">
    <property type="entry name" value="INM_ESCRT-Associated"/>
</dbReference>
<keyword evidence="4" id="KW-0597">Phosphoprotein</keyword>
<dbReference type="EMBL" id="JAODUO010000249">
    <property type="protein sequence ID" value="KAK2184900.1"/>
    <property type="molecule type" value="Genomic_DNA"/>
</dbReference>
<dbReference type="Pfam" id="PF03020">
    <property type="entry name" value="LEM"/>
    <property type="match status" value="1"/>
</dbReference>
<reference evidence="16" key="1">
    <citation type="journal article" date="2023" name="Mol. Biol. Evol.">
        <title>Third-Generation Sequencing Reveals the Adaptive Role of the Epigenome in Three Deep-Sea Polychaetes.</title>
        <authorList>
            <person name="Perez M."/>
            <person name="Aroh O."/>
            <person name="Sun Y."/>
            <person name="Lan Y."/>
            <person name="Juniper S.K."/>
            <person name="Young C.R."/>
            <person name="Angers B."/>
            <person name="Qian P.Y."/>
        </authorList>
    </citation>
    <scope>NUCLEOTIDE SEQUENCE</scope>
    <source>
        <strain evidence="16">R07B-5</strain>
    </source>
</reference>
<dbReference type="Pfam" id="PF09402">
    <property type="entry name" value="MSC"/>
    <property type="match status" value="1"/>
</dbReference>
<dbReference type="SUPFAM" id="SSF54928">
    <property type="entry name" value="RNA-binding domain, RBD"/>
    <property type="match status" value="1"/>
</dbReference>
<feature type="compositionally biased region" description="Polar residues" evidence="13">
    <location>
        <begin position="276"/>
        <end position="291"/>
    </location>
</feature>
<evidence type="ECO:0000256" key="2">
    <source>
        <dbReference type="ARBA" id="ARBA00004473"/>
    </source>
</evidence>
<feature type="compositionally biased region" description="Low complexity" evidence="13">
    <location>
        <begin position="136"/>
        <end position="147"/>
    </location>
</feature>
<dbReference type="PANTHER" id="PTHR13428:SF12">
    <property type="entry name" value="INNER NUCLEAR MEMBRANE PROTEIN MAN1"/>
    <property type="match status" value="1"/>
</dbReference>